<dbReference type="EMBL" id="MASJ01000040">
    <property type="protein sequence ID" value="OCS82629.1"/>
    <property type="molecule type" value="Genomic_DNA"/>
</dbReference>
<evidence type="ECO:0000313" key="1">
    <source>
        <dbReference type="EMBL" id="OCS82629.1"/>
    </source>
</evidence>
<gene>
    <name evidence="1" type="ORF">A6M13_07080</name>
</gene>
<dbReference type="STRING" id="33978.A6M13_07080"/>
<evidence type="ECO:0008006" key="3">
    <source>
        <dbReference type="Google" id="ProtNLM"/>
    </source>
</evidence>
<name>A0A1C0Y626_9BACL</name>
<organism evidence="1 2">
    <name type="scientific">Caryophanon tenue</name>
    <dbReference type="NCBI Taxonomy" id="33978"/>
    <lineage>
        <taxon>Bacteria</taxon>
        <taxon>Bacillati</taxon>
        <taxon>Bacillota</taxon>
        <taxon>Bacilli</taxon>
        <taxon>Bacillales</taxon>
        <taxon>Caryophanaceae</taxon>
        <taxon>Caryophanon</taxon>
    </lineage>
</organism>
<dbReference type="Gene3D" id="1.25.40.10">
    <property type="entry name" value="Tetratricopeptide repeat domain"/>
    <property type="match status" value="1"/>
</dbReference>
<protein>
    <recommendedName>
        <fullName evidence="3">Tetratrico peptide repeat group 5 domain-containing protein</fullName>
    </recommendedName>
</protein>
<accession>A0A1C0Y626</accession>
<evidence type="ECO:0000313" key="2">
    <source>
        <dbReference type="Proteomes" id="UP000093199"/>
    </source>
</evidence>
<sequence length="146" mass="16889">MLNEQLLTAKQALLQGRMTEAYELLEILLPAFEQAQQYAQYVECYAHIATIHYNEGRYEESFTMANLYESLCSRYRITPVSEHYEPLIGAQYYIQHEYEAALPYFLRAATSAKTNDAQSFYTSNCKMAVTMLYEACTVRRSDSVNT</sequence>
<dbReference type="AlphaFoldDB" id="A0A1C0Y626"/>
<dbReference type="RefSeq" id="WP_066548389.1">
    <property type="nucleotide sequence ID" value="NZ_MASJ01000040.1"/>
</dbReference>
<dbReference type="InterPro" id="IPR011990">
    <property type="entry name" value="TPR-like_helical_dom_sf"/>
</dbReference>
<reference evidence="1 2" key="1">
    <citation type="submission" date="2016-07" db="EMBL/GenBank/DDBJ databases">
        <title>Caryophanon tenue genome sequencing.</title>
        <authorList>
            <person name="Verma A."/>
            <person name="Pal Y."/>
            <person name="Krishnamurthi S."/>
        </authorList>
    </citation>
    <scope>NUCLEOTIDE SEQUENCE [LARGE SCALE GENOMIC DNA]</scope>
    <source>
        <strain evidence="1 2">DSM 14152</strain>
    </source>
</reference>
<dbReference type="SUPFAM" id="SSF48452">
    <property type="entry name" value="TPR-like"/>
    <property type="match status" value="1"/>
</dbReference>
<proteinExistence type="predicted"/>
<comment type="caution">
    <text evidence="1">The sequence shown here is derived from an EMBL/GenBank/DDBJ whole genome shotgun (WGS) entry which is preliminary data.</text>
</comment>
<keyword evidence="2" id="KW-1185">Reference proteome</keyword>
<dbReference type="Proteomes" id="UP000093199">
    <property type="component" value="Unassembled WGS sequence"/>
</dbReference>